<dbReference type="Proteomes" id="UP000663846">
    <property type="component" value="Unassembled WGS sequence"/>
</dbReference>
<evidence type="ECO:0000313" key="4">
    <source>
        <dbReference type="Proteomes" id="UP000663846"/>
    </source>
</evidence>
<reference evidence="3" key="1">
    <citation type="submission" date="2021-01" db="EMBL/GenBank/DDBJ databases">
        <authorList>
            <person name="Kaushik A."/>
        </authorList>
    </citation>
    <scope>NUCLEOTIDE SEQUENCE</scope>
    <source>
        <strain evidence="3">AG1-1C</strain>
    </source>
</reference>
<gene>
    <name evidence="3" type="ORF">RDB_LOCUS174773</name>
</gene>
<keyword evidence="2" id="KW-1133">Transmembrane helix</keyword>
<name>A0A8H3GWY5_9AGAM</name>
<feature type="region of interest" description="Disordered" evidence="1">
    <location>
        <begin position="274"/>
        <end position="293"/>
    </location>
</feature>
<organism evidence="3 4">
    <name type="scientific">Rhizoctonia solani</name>
    <dbReference type="NCBI Taxonomy" id="456999"/>
    <lineage>
        <taxon>Eukaryota</taxon>
        <taxon>Fungi</taxon>
        <taxon>Dikarya</taxon>
        <taxon>Basidiomycota</taxon>
        <taxon>Agaricomycotina</taxon>
        <taxon>Agaricomycetes</taxon>
        <taxon>Cantharellales</taxon>
        <taxon>Ceratobasidiaceae</taxon>
        <taxon>Rhizoctonia</taxon>
    </lineage>
</organism>
<evidence type="ECO:0000256" key="2">
    <source>
        <dbReference type="SAM" id="Phobius"/>
    </source>
</evidence>
<dbReference type="AlphaFoldDB" id="A0A8H3GWY5"/>
<sequence length="293" mass="32904">MGYNYTIELPLSNGSLIYQLDGNYSIYDWIADHTPGFWLGENLSDAMNEKVIPHLTLPVRPKFGSYTVSITRFSLRRFIVSSPLSDAITGSDPRYNEKFFFPSSLLRREPMRKNETNISSDATMRATGLIYRPSFLDASEQTPYSSFKLGDESLESLCEVTEEYRITNMFDILASIGGLLALLQGLHILLFGRPLFWGLFGAKIIAPFGLMGSLATKGFRERLQERYHYPLKPHSPNMNIPDQGDGSGTAVSVDMTQFLLDYVIDMGPASIQSNEEITIESSDSEDEDAHRPI</sequence>
<feature type="transmembrane region" description="Helical" evidence="2">
    <location>
        <begin position="196"/>
        <end position="216"/>
    </location>
</feature>
<evidence type="ECO:0008006" key="5">
    <source>
        <dbReference type="Google" id="ProtNLM"/>
    </source>
</evidence>
<protein>
    <recommendedName>
        <fullName evidence="5">Kex protein</fullName>
    </recommendedName>
</protein>
<comment type="caution">
    <text evidence="3">The sequence shown here is derived from an EMBL/GenBank/DDBJ whole genome shotgun (WGS) entry which is preliminary data.</text>
</comment>
<evidence type="ECO:0000313" key="3">
    <source>
        <dbReference type="EMBL" id="CAE6470403.1"/>
    </source>
</evidence>
<dbReference type="EMBL" id="CAJMWS010000979">
    <property type="protein sequence ID" value="CAE6470403.1"/>
    <property type="molecule type" value="Genomic_DNA"/>
</dbReference>
<keyword evidence="2" id="KW-0472">Membrane</keyword>
<keyword evidence="2" id="KW-0812">Transmembrane</keyword>
<accession>A0A8H3GWY5</accession>
<feature type="transmembrane region" description="Helical" evidence="2">
    <location>
        <begin position="172"/>
        <end position="190"/>
    </location>
</feature>
<dbReference type="OrthoDB" id="277449at2759"/>
<evidence type="ECO:0000256" key="1">
    <source>
        <dbReference type="SAM" id="MobiDB-lite"/>
    </source>
</evidence>
<proteinExistence type="predicted"/>